<dbReference type="GeneID" id="85444237"/>
<keyword evidence="2" id="KW-1185">Reference proteome</keyword>
<evidence type="ECO:0000313" key="2">
    <source>
        <dbReference type="Proteomes" id="UP001230504"/>
    </source>
</evidence>
<name>A0AAD8V5K9_9PEZI</name>
<comment type="caution">
    <text evidence="1">The sequence shown here is derived from an EMBL/GenBank/DDBJ whole genome shotgun (WGS) entry which is preliminary data.</text>
</comment>
<proteinExistence type="predicted"/>
<organism evidence="1 2">
    <name type="scientific">Colletotrichum navitas</name>
    <dbReference type="NCBI Taxonomy" id="681940"/>
    <lineage>
        <taxon>Eukaryota</taxon>
        <taxon>Fungi</taxon>
        <taxon>Dikarya</taxon>
        <taxon>Ascomycota</taxon>
        <taxon>Pezizomycotina</taxon>
        <taxon>Sordariomycetes</taxon>
        <taxon>Hypocreomycetidae</taxon>
        <taxon>Glomerellales</taxon>
        <taxon>Glomerellaceae</taxon>
        <taxon>Colletotrichum</taxon>
        <taxon>Colletotrichum graminicola species complex</taxon>
    </lineage>
</organism>
<dbReference type="RefSeq" id="XP_060415090.1">
    <property type="nucleotide sequence ID" value="XM_060559997.1"/>
</dbReference>
<accession>A0AAD8V5K9</accession>
<gene>
    <name evidence="1" type="ORF">LY79DRAFT_579043</name>
</gene>
<protein>
    <submittedName>
        <fullName evidence="1">Uncharacterized protein</fullName>
    </submittedName>
</protein>
<dbReference type="Proteomes" id="UP001230504">
    <property type="component" value="Unassembled WGS sequence"/>
</dbReference>
<dbReference type="EMBL" id="JAHLJV010000023">
    <property type="protein sequence ID" value="KAK1593824.1"/>
    <property type="molecule type" value="Genomic_DNA"/>
</dbReference>
<reference evidence="1" key="1">
    <citation type="submission" date="2021-06" db="EMBL/GenBank/DDBJ databases">
        <title>Comparative genomics, transcriptomics and evolutionary studies reveal genomic signatures of adaptation to plant cell wall in hemibiotrophic fungi.</title>
        <authorList>
            <consortium name="DOE Joint Genome Institute"/>
            <person name="Baroncelli R."/>
            <person name="Diaz J.F."/>
            <person name="Benocci T."/>
            <person name="Peng M."/>
            <person name="Battaglia E."/>
            <person name="Haridas S."/>
            <person name="Andreopoulos W."/>
            <person name="Labutti K."/>
            <person name="Pangilinan J."/>
            <person name="Floch G.L."/>
            <person name="Makela M.R."/>
            <person name="Henrissat B."/>
            <person name="Grigoriev I.V."/>
            <person name="Crouch J.A."/>
            <person name="De Vries R.P."/>
            <person name="Sukno S.A."/>
            <person name="Thon M.R."/>
        </authorList>
    </citation>
    <scope>NUCLEOTIDE SEQUENCE</scope>
    <source>
        <strain evidence="1">CBS 125086</strain>
    </source>
</reference>
<evidence type="ECO:0000313" key="1">
    <source>
        <dbReference type="EMBL" id="KAK1593824.1"/>
    </source>
</evidence>
<dbReference type="AlphaFoldDB" id="A0AAD8V5K9"/>
<sequence length="118" mass="13740">MYDKQLREEELQTSVELAREIAPSEDELAARRNAKMIIQRLERTPSEQFARMERDEGNVIQDLWRYSGGPSAQIFWAWAYDADWDPASVNVTVCDGEEYQGRIRVSIYCLDAWFCAGR</sequence>